<evidence type="ECO:0000256" key="7">
    <source>
        <dbReference type="ARBA" id="ARBA00056181"/>
    </source>
</evidence>
<comment type="subunit">
    <text evidence="3 8">Homodimer.</text>
</comment>
<organism evidence="10 11">
    <name type="scientific">Nitratidesulfovibrio vulgaris (strain DP4)</name>
    <name type="common">Desulfovibrio vulgaris</name>
    <dbReference type="NCBI Taxonomy" id="391774"/>
    <lineage>
        <taxon>Bacteria</taxon>
        <taxon>Pseudomonadati</taxon>
        <taxon>Thermodesulfobacteriota</taxon>
        <taxon>Desulfovibrionia</taxon>
        <taxon>Desulfovibrionales</taxon>
        <taxon>Desulfovibrionaceae</taxon>
        <taxon>Nitratidesulfovibrio</taxon>
    </lineage>
</organism>
<comment type="function">
    <text evidence="7 8">Plays a role in the regulation of phosphate uptake.</text>
</comment>
<dbReference type="GO" id="GO:0045936">
    <property type="term" value="P:negative regulation of phosphate metabolic process"/>
    <property type="evidence" value="ECO:0007669"/>
    <property type="project" value="InterPro"/>
</dbReference>
<dbReference type="Gene3D" id="1.20.58.220">
    <property type="entry name" value="Phosphate transport system protein phou homolog 2, domain 2"/>
    <property type="match status" value="1"/>
</dbReference>
<evidence type="ECO:0000256" key="5">
    <source>
        <dbReference type="ARBA" id="ARBA00022490"/>
    </source>
</evidence>
<evidence type="ECO:0000256" key="2">
    <source>
        <dbReference type="ARBA" id="ARBA00008107"/>
    </source>
</evidence>
<sequence>MQLAHNLLSERLDTLRSRLLIMLDGAEKAVSNCVWAYLRRDERLAWDVAAHDFAINDLEVEIDELSLQLLAREAPLAQDLRTIIATMRISNDVERIADEAANVAERALPLVSLPVLPFGDLFTPFAESVLAQVRFACAAVRDMDPDAAQRLRDMDEEVDFGLYELSTAVVAFMKENPEAMERALSFLIMARRLERIADLATNIGESVYFAVRGINAKHASVECVE</sequence>
<protein>
    <recommendedName>
        <fullName evidence="8">Phosphate-specific transport system accessory protein PhoU</fullName>
    </recommendedName>
</protein>
<dbReference type="SUPFAM" id="SSF109755">
    <property type="entry name" value="PhoU-like"/>
    <property type="match status" value="1"/>
</dbReference>
<dbReference type="GO" id="GO:0030643">
    <property type="term" value="P:intracellular phosphate ion homeostasis"/>
    <property type="evidence" value="ECO:0007669"/>
    <property type="project" value="InterPro"/>
</dbReference>
<dbReference type="GO" id="GO:0006817">
    <property type="term" value="P:phosphate ion transport"/>
    <property type="evidence" value="ECO:0007669"/>
    <property type="project" value="UniProtKB-KW"/>
</dbReference>
<evidence type="ECO:0000313" key="10">
    <source>
        <dbReference type="EMBL" id="ABM28621.1"/>
    </source>
</evidence>
<feature type="domain" description="PhoU" evidence="9">
    <location>
        <begin position="126"/>
        <end position="207"/>
    </location>
</feature>
<evidence type="ECO:0000256" key="8">
    <source>
        <dbReference type="PIRNR" id="PIRNR003107"/>
    </source>
</evidence>
<evidence type="ECO:0000256" key="6">
    <source>
        <dbReference type="ARBA" id="ARBA00022592"/>
    </source>
</evidence>
<evidence type="ECO:0000313" key="11">
    <source>
        <dbReference type="Proteomes" id="UP000009173"/>
    </source>
</evidence>
<dbReference type="SMR" id="A0A0H3AAK9"/>
<dbReference type="KEGG" id="dvl:Dvul_1604"/>
<name>A0A0H3AAK9_NITV4</name>
<dbReference type="RefSeq" id="WP_010938768.1">
    <property type="nucleotide sequence ID" value="NC_008751.1"/>
</dbReference>
<comment type="similarity">
    <text evidence="2 8">Belongs to the PhoU family.</text>
</comment>
<dbReference type="InterPro" id="IPR038078">
    <property type="entry name" value="PhoU-like_sf"/>
</dbReference>
<gene>
    <name evidence="10" type="ordered locus">Dvul_1604</name>
</gene>
<evidence type="ECO:0000259" key="9">
    <source>
        <dbReference type="Pfam" id="PF01895"/>
    </source>
</evidence>
<evidence type="ECO:0000256" key="4">
    <source>
        <dbReference type="ARBA" id="ARBA00022448"/>
    </source>
</evidence>
<dbReference type="PANTHER" id="PTHR42930:SF3">
    <property type="entry name" value="PHOSPHATE-SPECIFIC TRANSPORT SYSTEM ACCESSORY PROTEIN PHOU"/>
    <property type="match status" value="1"/>
</dbReference>
<dbReference type="EMBL" id="CP000527">
    <property type="protein sequence ID" value="ABM28621.1"/>
    <property type="molecule type" value="Genomic_DNA"/>
</dbReference>
<dbReference type="FunFam" id="1.20.58.220:FF:000004">
    <property type="entry name" value="Phosphate-specific transport system accessory protein PhoU"/>
    <property type="match status" value="1"/>
</dbReference>
<dbReference type="NCBIfam" id="TIGR02135">
    <property type="entry name" value="phoU_full"/>
    <property type="match status" value="1"/>
</dbReference>
<proteinExistence type="inferred from homology"/>
<dbReference type="Proteomes" id="UP000009173">
    <property type="component" value="Chromosome"/>
</dbReference>
<accession>A0A0H3AAK9</accession>
<dbReference type="InterPro" id="IPR026022">
    <property type="entry name" value="PhoU_dom"/>
</dbReference>
<dbReference type="Pfam" id="PF01895">
    <property type="entry name" value="PhoU"/>
    <property type="match status" value="2"/>
</dbReference>
<keyword evidence="6 8" id="KW-0592">Phosphate transport</keyword>
<dbReference type="InterPro" id="IPR028366">
    <property type="entry name" value="PhoU"/>
</dbReference>
<comment type="subcellular location">
    <subcellularLocation>
        <location evidence="1 8">Cytoplasm</location>
    </subcellularLocation>
</comment>
<keyword evidence="4 8" id="KW-0813">Transport</keyword>
<dbReference type="AlphaFoldDB" id="A0A0H3AAK9"/>
<dbReference type="PANTHER" id="PTHR42930">
    <property type="entry name" value="PHOSPHATE-SPECIFIC TRANSPORT SYSTEM ACCESSORY PROTEIN PHOU"/>
    <property type="match status" value="1"/>
</dbReference>
<dbReference type="HOGENOM" id="CLU_078518_2_1_7"/>
<reference evidence="11" key="1">
    <citation type="journal article" date="2009" name="Environ. Microbiol.">
        <title>Contribution of mobile genetic elements to Desulfovibrio vulgaris genome plasticity.</title>
        <authorList>
            <person name="Walker C.B."/>
            <person name="Stolyar S."/>
            <person name="Chivian D."/>
            <person name="Pinel N."/>
            <person name="Gabster J.A."/>
            <person name="Dehal P.S."/>
            <person name="He Z."/>
            <person name="Yang Z.K."/>
            <person name="Yen H.C."/>
            <person name="Zhou J."/>
            <person name="Wall J.D."/>
            <person name="Hazen T.C."/>
            <person name="Arkin A.P."/>
            <person name="Stahl D.A."/>
        </authorList>
    </citation>
    <scope>NUCLEOTIDE SEQUENCE [LARGE SCALE GENOMIC DNA]</scope>
    <source>
        <strain evidence="11">DP4</strain>
    </source>
</reference>
<dbReference type="GO" id="GO:0005737">
    <property type="term" value="C:cytoplasm"/>
    <property type="evidence" value="ECO:0007669"/>
    <property type="project" value="UniProtKB-SubCell"/>
</dbReference>
<feature type="domain" description="PhoU" evidence="9">
    <location>
        <begin position="21"/>
        <end position="106"/>
    </location>
</feature>
<evidence type="ECO:0000256" key="1">
    <source>
        <dbReference type="ARBA" id="ARBA00004496"/>
    </source>
</evidence>
<evidence type="ECO:0000256" key="3">
    <source>
        <dbReference type="ARBA" id="ARBA00011738"/>
    </source>
</evidence>
<keyword evidence="5 8" id="KW-0963">Cytoplasm</keyword>
<dbReference type="PIRSF" id="PIRSF003107">
    <property type="entry name" value="PhoU"/>
    <property type="match status" value="1"/>
</dbReference>